<comment type="caution">
    <text evidence="9">The sequence shown here is derived from an EMBL/GenBank/DDBJ whole genome shotgun (WGS) entry which is preliminary data.</text>
</comment>
<dbReference type="InterPro" id="IPR035906">
    <property type="entry name" value="MetI-like_sf"/>
</dbReference>
<comment type="similarity">
    <text evidence="7">Belongs to the binding-protein-dependent transport system permease family.</text>
</comment>
<accession>A0ABS4EPJ6</accession>
<evidence type="ECO:0000313" key="10">
    <source>
        <dbReference type="Proteomes" id="UP000823786"/>
    </source>
</evidence>
<protein>
    <submittedName>
        <fullName evidence="9">Peptide/nickel transport system permease protein</fullName>
    </submittedName>
</protein>
<evidence type="ECO:0000256" key="2">
    <source>
        <dbReference type="ARBA" id="ARBA00022448"/>
    </source>
</evidence>
<feature type="transmembrane region" description="Helical" evidence="7">
    <location>
        <begin position="184"/>
        <end position="208"/>
    </location>
</feature>
<dbReference type="SUPFAM" id="SSF161098">
    <property type="entry name" value="MetI-like"/>
    <property type="match status" value="1"/>
</dbReference>
<dbReference type="Proteomes" id="UP000823786">
    <property type="component" value="Unassembled WGS sequence"/>
</dbReference>
<keyword evidence="6 7" id="KW-0472">Membrane</keyword>
<feature type="transmembrane region" description="Helical" evidence="7">
    <location>
        <begin position="228"/>
        <end position="246"/>
    </location>
</feature>
<evidence type="ECO:0000256" key="1">
    <source>
        <dbReference type="ARBA" id="ARBA00004651"/>
    </source>
</evidence>
<evidence type="ECO:0000259" key="8">
    <source>
        <dbReference type="PROSITE" id="PS50928"/>
    </source>
</evidence>
<evidence type="ECO:0000256" key="5">
    <source>
        <dbReference type="ARBA" id="ARBA00022989"/>
    </source>
</evidence>
<feature type="transmembrane region" description="Helical" evidence="7">
    <location>
        <begin position="284"/>
        <end position="310"/>
    </location>
</feature>
<feature type="transmembrane region" description="Helical" evidence="7">
    <location>
        <begin position="57"/>
        <end position="78"/>
    </location>
</feature>
<evidence type="ECO:0000313" key="9">
    <source>
        <dbReference type="EMBL" id="MBP1859874.1"/>
    </source>
</evidence>
<feature type="transmembrane region" description="Helical" evidence="7">
    <location>
        <begin position="147"/>
        <end position="172"/>
    </location>
</feature>
<dbReference type="Pfam" id="PF00528">
    <property type="entry name" value="BPD_transp_1"/>
    <property type="match status" value="1"/>
</dbReference>
<dbReference type="PANTHER" id="PTHR43163">
    <property type="entry name" value="DIPEPTIDE TRANSPORT SYSTEM PERMEASE PROTEIN DPPB-RELATED"/>
    <property type="match status" value="1"/>
</dbReference>
<evidence type="ECO:0000256" key="7">
    <source>
        <dbReference type="RuleBase" id="RU363032"/>
    </source>
</evidence>
<dbReference type="RefSeq" id="WP_209853910.1">
    <property type="nucleotide sequence ID" value="NZ_JAGGJV010000006.1"/>
</dbReference>
<keyword evidence="4 7" id="KW-0812">Transmembrane</keyword>
<keyword evidence="10" id="KW-1185">Reference proteome</keyword>
<dbReference type="InterPro" id="IPR045621">
    <property type="entry name" value="BPD_transp_1_N"/>
</dbReference>
<evidence type="ECO:0000256" key="4">
    <source>
        <dbReference type="ARBA" id="ARBA00022692"/>
    </source>
</evidence>
<comment type="subcellular location">
    <subcellularLocation>
        <location evidence="1 7">Cell membrane</location>
        <topology evidence="1 7">Multi-pass membrane protein</topology>
    </subcellularLocation>
</comment>
<name>A0ABS4EPJ6_9HYPH</name>
<organism evidence="9 10">
    <name type="scientific">Rhizobium herbae</name>
    <dbReference type="NCBI Taxonomy" id="508661"/>
    <lineage>
        <taxon>Bacteria</taxon>
        <taxon>Pseudomonadati</taxon>
        <taxon>Pseudomonadota</taxon>
        <taxon>Alphaproteobacteria</taxon>
        <taxon>Hyphomicrobiales</taxon>
        <taxon>Rhizobiaceae</taxon>
        <taxon>Rhizobium/Agrobacterium group</taxon>
        <taxon>Rhizobium</taxon>
    </lineage>
</organism>
<keyword evidence="3" id="KW-1003">Cell membrane</keyword>
<dbReference type="Pfam" id="PF19300">
    <property type="entry name" value="BPD_transp_1_N"/>
    <property type="match status" value="1"/>
</dbReference>
<dbReference type="EMBL" id="JAGGJV010000006">
    <property type="protein sequence ID" value="MBP1859874.1"/>
    <property type="molecule type" value="Genomic_DNA"/>
</dbReference>
<sequence length="368" mass="39645">MEIGLALVMPGDSLTIKTVLTRLFAMVTMHRGKRRSAAEAETPMVSSPMLRFTIRRVFLGALTLLAVCVIVFAATQILPGDAARAVLGRNATPERLMEIRAQLQLDRPMIIQFWSWFSGILTGDPGQSLVNGMRVIDIVYPRAVNSAVLLVLTFLASVPLSIALGVIAALYVGRVVDTSLSVIALALAALPEFVVGILLILLLSTSLFHIFPAVSLVPPGSSVLQNPIILVMPVLTLSVVCFPYLFRMTRSAVLEVLASEYIEMARLKGISTLRLVFLHALPNALAPVVQVVALTLAYLAGGVVLVEFVFGYPGIGQGLLDAVVARDIPVIQLTVLLLATVYVLLNLVADLIAMLLTPKMSARQWQTT</sequence>
<evidence type="ECO:0000256" key="6">
    <source>
        <dbReference type="ARBA" id="ARBA00023136"/>
    </source>
</evidence>
<dbReference type="PANTHER" id="PTHR43163:SF3">
    <property type="entry name" value="PEPTIDE ABC TRANSPORTER PERMEASE PROTEIN"/>
    <property type="match status" value="1"/>
</dbReference>
<feature type="domain" description="ABC transmembrane type-1" evidence="8">
    <location>
        <begin position="143"/>
        <end position="353"/>
    </location>
</feature>
<dbReference type="CDD" id="cd06261">
    <property type="entry name" value="TM_PBP2"/>
    <property type="match status" value="1"/>
</dbReference>
<dbReference type="PROSITE" id="PS50928">
    <property type="entry name" value="ABC_TM1"/>
    <property type="match status" value="1"/>
</dbReference>
<proteinExistence type="inferred from homology"/>
<keyword evidence="2 7" id="KW-0813">Transport</keyword>
<reference evidence="9 10" key="1">
    <citation type="submission" date="2021-03" db="EMBL/GenBank/DDBJ databases">
        <title>Genomic Encyclopedia of Type Strains, Phase IV (KMG-IV): sequencing the most valuable type-strain genomes for metagenomic binning, comparative biology and taxonomic classification.</title>
        <authorList>
            <person name="Goeker M."/>
        </authorList>
    </citation>
    <scope>NUCLEOTIDE SEQUENCE [LARGE SCALE GENOMIC DNA]</scope>
    <source>
        <strain evidence="9 10">DSM 26427</strain>
    </source>
</reference>
<dbReference type="Gene3D" id="1.10.3720.10">
    <property type="entry name" value="MetI-like"/>
    <property type="match status" value="1"/>
</dbReference>
<keyword evidence="5 7" id="KW-1133">Transmembrane helix</keyword>
<evidence type="ECO:0000256" key="3">
    <source>
        <dbReference type="ARBA" id="ARBA00022475"/>
    </source>
</evidence>
<feature type="transmembrane region" description="Helical" evidence="7">
    <location>
        <begin position="330"/>
        <end position="356"/>
    </location>
</feature>
<gene>
    <name evidence="9" type="ORF">J2Z75_003395</name>
</gene>
<dbReference type="InterPro" id="IPR000515">
    <property type="entry name" value="MetI-like"/>
</dbReference>